<evidence type="ECO:0000313" key="2">
    <source>
        <dbReference type="Proteomes" id="UP000317944"/>
    </source>
</evidence>
<protein>
    <submittedName>
        <fullName evidence="1">Aspartyl-phosphate phosphatase Spo0E family protein</fullName>
    </submittedName>
</protein>
<dbReference type="GO" id="GO:0043937">
    <property type="term" value="P:regulation of sporulation"/>
    <property type="evidence" value="ECO:0007669"/>
    <property type="project" value="InterPro"/>
</dbReference>
<evidence type="ECO:0000313" key="1">
    <source>
        <dbReference type="EMBL" id="TQR35859.1"/>
    </source>
</evidence>
<dbReference type="OrthoDB" id="2973153at2"/>
<comment type="caution">
    <text evidence="1">The sequence shown here is derived from an EMBL/GenBank/DDBJ whole genome shotgun (WGS) entry which is preliminary data.</text>
</comment>
<dbReference type="EMBL" id="SADV01000004">
    <property type="protein sequence ID" value="TQR35859.1"/>
    <property type="molecule type" value="Genomic_DNA"/>
</dbReference>
<sequence length="57" mass="6623">MVKISFKQFLKMEIENKRKDMYKKALDLGFTHPSVVDCSQELDVLLNKYSKAINKAS</sequence>
<dbReference type="AlphaFoldDB" id="A0A544UPW8"/>
<dbReference type="InterPro" id="IPR036638">
    <property type="entry name" value="HLH_DNA-bd_sf"/>
</dbReference>
<dbReference type="InterPro" id="IPR018540">
    <property type="entry name" value="Spo0E-like"/>
</dbReference>
<proteinExistence type="predicted"/>
<accession>A0A544UPW8</accession>
<organism evidence="1 2">
    <name type="scientific">Lysinibacillus sphaericus</name>
    <name type="common">Bacillus sphaericus</name>
    <dbReference type="NCBI Taxonomy" id="1421"/>
    <lineage>
        <taxon>Bacteria</taxon>
        <taxon>Bacillati</taxon>
        <taxon>Bacillota</taxon>
        <taxon>Bacilli</taxon>
        <taxon>Bacillales</taxon>
        <taxon>Bacillaceae</taxon>
        <taxon>Lysinibacillus</taxon>
    </lineage>
</organism>
<name>A0A544UPW8_LYSSH</name>
<reference evidence="1 2" key="1">
    <citation type="submission" date="2018-03" db="EMBL/GenBank/DDBJ databases">
        <title>Aerobic endospore-forming bacteria genome sequencing and assembly.</title>
        <authorList>
            <person name="Cavalcante D.A."/>
            <person name="Driks A."/>
            <person name="Putonti C."/>
            <person name="De-Souza M.T."/>
        </authorList>
    </citation>
    <scope>NUCLEOTIDE SEQUENCE [LARGE SCALE GENOMIC DNA]</scope>
    <source>
        <strain evidence="1 2">SDF0037</strain>
    </source>
</reference>
<dbReference type="GO" id="GO:0046983">
    <property type="term" value="F:protein dimerization activity"/>
    <property type="evidence" value="ECO:0007669"/>
    <property type="project" value="InterPro"/>
</dbReference>
<dbReference type="InterPro" id="IPR037208">
    <property type="entry name" value="Spo0E-like_sf"/>
</dbReference>
<dbReference type="Gene3D" id="4.10.280.10">
    <property type="entry name" value="Helix-loop-helix DNA-binding domain"/>
    <property type="match status" value="1"/>
</dbReference>
<dbReference type="Proteomes" id="UP000317944">
    <property type="component" value="Unassembled WGS sequence"/>
</dbReference>
<dbReference type="Pfam" id="PF09388">
    <property type="entry name" value="SpoOE-like"/>
    <property type="match status" value="1"/>
</dbReference>
<dbReference type="SUPFAM" id="SSF140500">
    <property type="entry name" value="BAS1536-like"/>
    <property type="match status" value="1"/>
</dbReference>
<gene>
    <name evidence="1" type="ORF">C7Y47_06090</name>
</gene>